<dbReference type="AlphaFoldDB" id="A0A139AWB8"/>
<reference evidence="2 3" key="1">
    <citation type="journal article" date="2015" name="Genome Biol. Evol.">
        <title>Phylogenomic analyses indicate that early fungi evolved digesting cell walls of algal ancestors of land plants.</title>
        <authorList>
            <person name="Chang Y."/>
            <person name="Wang S."/>
            <person name="Sekimoto S."/>
            <person name="Aerts A.L."/>
            <person name="Choi C."/>
            <person name="Clum A."/>
            <person name="LaButti K.M."/>
            <person name="Lindquist E.A."/>
            <person name="Yee Ngan C."/>
            <person name="Ohm R.A."/>
            <person name="Salamov A.A."/>
            <person name="Grigoriev I.V."/>
            <person name="Spatafora J.W."/>
            <person name="Berbee M.L."/>
        </authorList>
    </citation>
    <scope>NUCLEOTIDE SEQUENCE [LARGE SCALE GENOMIC DNA]</scope>
    <source>
        <strain evidence="2 3">JEL478</strain>
    </source>
</reference>
<organism evidence="2 3">
    <name type="scientific">Gonapodya prolifera (strain JEL478)</name>
    <name type="common">Monoblepharis prolifera</name>
    <dbReference type="NCBI Taxonomy" id="1344416"/>
    <lineage>
        <taxon>Eukaryota</taxon>
        <taxon>Fungi</taxon>
        <taxon>Fungi incertae sedis</taxon>
        <taxon>Chytridiomycota</taxon>
        <taxon>Chytridiomycota incertae sedis</taxon>
        <taxon>Monoblepharidomycetes</taxon>
        <taxon>Monoblepharidales</taxon>
        <taxon>Gonapodyaceae</taxon>
        <taxon>Gonapodya</taxon>
    </lineage>
</organism>
<feature type="region of interest" description="Disordered" evidence="1">
    <location>
        <begin position="107"/>
        <end position="153"/>
    </location>
</feature>
<proteinExistence type="predicted"/>
<keyword evidence="3" id="KW-1185">Reference proteome</keyword>
<dbReference type="Proteomes" id="UP000070544">
    <property type="component" value="Unassembled WGS sequence"/>
</dbReference>
<dbReference type="EMBL" id="KQ965734">
    <property type="protein sequence ID" value="KXS21007.1"/>
    <property type="molecule type" value="Genomic_DNA"/>
</dbReference>
<protein>
    <submittedName>
        <fullName evidence="2">Uncharacterized protein</fullName>
    </submittedName>
</protein>
<evidence type="ECO:0000256" key="1">
    <source>
        <dbReference type="SAM" id="MobiDB-lite"/>
    </source>
</evidence>
<name>A0A139AWB8_GONPJ</name>
<evidence type="ECO:0000313" key="3">
    <source>
        <dbReference type="Proteomes" id="UP000070544"/>
    </source>
</evidence>
<accession>A0A139AWB8</accession>
<gene>
    <name evidence="2" type="ORF">M427DRAFT_41149</name>
</gene>
<evidence type="ECO:0000313" key="2">
    <source>
        <dbReference type="EMBL" id="KXS21007.1"/>
    </source>
</evidence>
<sequence>MFADFLTTNGIQIIPRAASGDDLLVSVPAIMPNQLRRSTSETVEAVRVVRWCDAGEKSLLLSVLKAVGEGKESEDSDCSVWGEDDNDSGSAKTFVEDERPIVVDQAKDRGDQACRSPKARHRIRNKNYPVSLPPKPQPNRPSSSIPSRYRKREDHYTCGGGSYWKSRVGRKFSEIQNSTYWDYLSRGAPNTHLWHWIESNYTKPWATPASLSSDASKAVLLLLWPHAVGFRCCNAVVVGVRRPWEGINTHTGCCGTYEEYS</sequence>